<dbReference type="InterPro" id="IPR028973">
    <property type="entry name" value="PhnB-like"/>
</dbReference>
<accession>A0ABP9WYF1</accession>
<dbReference type="Gene3D" id="3.10.180.10">
    <property type="entry name" value="2,3-Dihydroxybiphenyl 1,2-Dioxygenase, domain 1"/>
    <property type="match status" value="1"/>
</dbReference>
<proteinExistence type="predicted"/>
<dbReference type="InterPro" id="IPR029068">
    <property type="entry name" value="Glyas_Bleomycin-R_OHBP_Dase"/>
</dbReference>
<protein>
    <recommendedName>
        <fullName evidence="1">Glyoxalase/fosfomycin resistance/dioxygenase domain-containing protein</fullName>
    </recommendedName>
</protein>
<gene>
    <name evidence="2" type="ORF">Hgul01_01358</name>
</gene>
<evidence type="ECO:0000259" key="1">
    <source>
        <dbReference type="Pfam" id="PF00903"/>
    </source>
</evidence>
<keyword evidence="3" id="KW-1185">Reference proteome</keyword>
<name>A0ABP9WYF1_9CHLR</name>
<dbReference type="InterPro" id="IPR004360">
    <property type="entry name" value="Glyas_Fos-R_dOase_dom"/>
</dbReference>
<dbReference type="Proteomes" id="UP001428290">
    <property type="component" value="Unassembled WGS sequence"/>
</dbReference>
<dbReference type="PANTHER" id="PTHR33990">
    <property type="entry name" value="PROTEIN YJDN-RELATED"/>
    <property type="match status" value="1"/>
</dbReference>
<dbReference type="EMBL" id="BAABRU010000004">
    <property type="protein sequence ID" value="GAA5527571.1"/>
    <property type="molecule type" value="Genomic_DNA"/>
</dbReference>
<dbReference type="PANTHER" id="PTHR33990:SF1">
    <property type="entry name" value="PROTEIN YJDN"/>
    <property type="match status" value="1"/>
</dbReference>
<reference evidence="2 3" key="1">
    <citation type="submission" date="2024-02" db="EMBL/GenBank/DDBJ databases">
        <title>Herpetosiphon gulosus NBRC 112829.</title>
        <authorList>
            <person name="Ichikawa N."/>
            <person name="Katano-Makiyama Y."/>
            <person name="Hidaka K."/>
        </authorList>
    </citation>
    <scope>NUCLEOTIDE SEQUENCE [LARGE SCALE GENOMIC DNA]</scope>
    <source>
        <strain evidence="2 3">NBRC 112829</strain>
    </source>
</reference>
<dbReference type="Pfam" id="PF00903">
    <property type="entry name" value="Glyoxalase"/>
    <property type="match status" value="1"/>
</dbReference>
<evidence type="ECO:0000313" key="2">
    <source>
        <dbReference type="EMBL" id="GAA5527571.1"/>
    </source>
</evidence>
<comment type="caution">
    <text evidence="2">The sequence shown here is derived from an EMBL/GenBank/DDBJ whole genome shotgun (WGS) entry which is preliminary data.</text>
</comment>
<evidence type="ECO:0000313" key="3">
    <source>
        <dbReference type="Proteomes" id="UP001428290"/>
    </source>
</evidence>
<dbReference type="RefSeq" id="WP_345721193.1">
    <property type="nucleotide sequence ID" value="NZ_BAABRU010000004.1"/>
</dbReference>
<dbReference type="CDD" id="cd06588">
    <property type="entry name" value="PhnB_like"/>
    <property type="match status" value="1"/>
</dbReference>
<feature type="domain" description="Glyoxalase/fosfomycin resistance/dioxygenase" evidence="1">
    <location>
        <begin position="13"/>
        <end position="144"/>
    </location>
</feature>
<sequence length="148" mass="16224">MTIAVTPHLNFHGNARQALEFYQTVFGGELVLTTYADVGAPKDTPIADTIMWGQVTTTSGFGLMAYDIPTTEQPAALQTVTSRANGLTLTQASFFISLRGQQVNEVMELWAKLVEQATIIEPLAQTPWAQLFGMLTDRFGITWVVDVV</sequence>
<organism evidence="2 3">
    <name type="scientific">Herpetosiphon gulosus</name>
    <dbReference type="NCBI Taxonomy" id="1973496"/>
    <lineage>
        <taxon>Bacteria</taxon>
        <taxon>Bacillati</taxon>
        <taxon>Chloroflexota</taxon>
        <taxon>Chloroflexia</taxon>
        <taxon>Herpetosiphonales</taxon>
        <taxon>Herpetosiphonaceae</taxon>
        <taxon>Herpetosiphon</taxon>
    </lineage>
</organism>
<dbReference type="SUPFAM" id="SSF54593">
    <property type="entry name" value="Glyoxalase/Bleomycin resistance protein/Dihydroxybiphenyl dioxygenase"/>
    <property type="match status" value="1"/>
</dbReference>